<dbReference type="OrthoDB" id="106501at2"/>
<dbReference type="SUPFAM" id="SSF56935">
    <property type="entry name" value="Porins"/>
    <property type="match status" value="1"/>
</dbReference>
<dbReference type="Proteomes" id="UP000435877">
    <property type="component" value="Unassembled WGS sequence"/>
</dbReference>
<keyword evidence="4" id="KW-1185">Reference proteome</keyword>
<evidence type="ECO:0000313" key="2">
    <source>
        <dbReference type="EMBL" id="CAA0090550.1"/>
    </source>
</evidence>
<dbReference type="Proteomes" id="UP000439591">
    <property type="component" value="Unassembled WGS sequence"/>
</dbReference>
<evidence type="ECO:0000256" key="1">
    <source>
        <dbReference type="SAM" id="SignalP"/>
    </source>
</evidence>
<dbReference type="AlphaFoldDB" id="A0A5S9P3X5"/>
<sequence>MLHKLMTLAVAMVPLTTSALNYKDLNIHGFVSQAFIHSDGNNIYGDSTSGSTDFFEAGVNANYQFDNGVSLAGQLFSRDAGNADNGDIKIDYLFADFKAAESERSGMGVRVGRVRNSIGFYNETRDVIFTRPTIIHPQAVYYEGNGLRELMFSSEGAQLYSYWDDDNHSTSFNLTYGRDKSISRDVLRNITGGSSNLIKGEIESPLFAQILHSRNGGRSRYALSILDVALQATKAMPMVPLSSVDAVGFILSAERNWPRFSLTSEYSRLNLKNAVGAVVVEESYAESAYLQGRYRVLPSLLATLRYEFSRTVEDGDSRSHNRHWVAGVQWLPTSSWILALDIYEMDGTAGIPGVDNMNRPLSQRTQVVAAVVGYRF</sequence>
<feature type="chain" id="PRO_5036150466" description="Porin domain-containing protein" evidence="1">
    <location>
        <begin position="20"/>
        <end position="376"/>
    </location>
</feature>
<accession>A0A5S9P3X5</accession>
<dbReference type="RefSeq" id="WP_159268628.1">
    <property type="nucleotide sequence ID" value="NZ_CACSIK010000001.1"/>
</dbReference>
<keyword evidence="1" id="KW-0732">Signal</keyword>
<gene>
    <name evidence="2" type="ORF">IHBHHGIJ_02034</name>
    <name evidence="3" type="ORF">KFEGEMFD_01636</name>
</gene>
<proteinExistence type="predicted"/>
<feature type="signal peptide" evidence="1">
    <location>
        <begin position="1"/>
        <end position="19"/>
    </location>
</feature>
<protein>
    <recommendedName>
        <fullName evidence="6">Porin domain-containing protein</fullName>
    </recommendedName>
</protein>
<dbReference type="EMBL" id="CACSIK010000001">
    <property type="protein sequence ID" value="CAA0090550.1"/>
    <property type="molecule type" value="Genomic_DNA"/>
</dbReference>
<evidence type="ECO:0000313" key="3">
    <source>
        <dbReference type="EMBL" id="CAA0098028.1"/>
    </source>
</evidence>
<evidence type="ECO:0000313" key="4">
    <source>
        <dbReference type="Proteomes" id="UP000435877"/>
    </source>
</evidence>
<name>A0A5S9P3X5_9GAMM</name>
<organism evidence="3 5">
    <name type="scientific">Zhongshania aliphaticivorans</name>
    <dbReference type="NCBI Taxonomy" id="1470434"/>
    <lineage>
        <taxon>Bacteria</taxon>
        <taxon>Pseudomonadati</taxon>
        <taxon>Pseudomonadota</taxon>
        <taxon>Gammaproteobacteria</taxon>
        <taxon>Cellvibrionales</taxon>
        <taxon>Spongiibacteraceae</taxon>
        <taxon>Zhongshania</taxon>
    </lineage>
</organism>
<evidence type="ECO:0008006" key="6">
    <source>
        <dbReference type="Google" id="ProtNLM"/>
    </source>
</evidence>
<evidence type="ECO:0000313" key="5">
    <source>
        <dbReference type="Proteomes" id="UP000439591"/>
    </source>
</evidence>
<dbReference type="EMBL" id="CACSIM010000002">
    <property type="protein sequence ID" value="CAA0098028.1"/>
    <property type="molecule type" value="Genomic_DNA"/>
</dbReference>
<reference evidence="4 5" key="1">
    <citation type="submission" date="2019-11" db="EMBL/GenBank/DDBJ databases">
        <authorList>
            <person name="Holert J."/>
        </authorList>
    </citation>
    <scope>NUCLEOTIDE SEQUENCE [LARGE SCALE GENOMIC DNA]</scope>
    <source>
        <strain evidence="3">BC3_2A</strain>
        <strain evidence="2">SB11_1A</strain>
    </source>
</reference>